<evidence type="ECO:0000313" key="15">
    <source>
        <dbReference type="EnsemblMetazoa" id="HelroP140496"/>
    </source>
</evidence>
<dbReference type="GO" id="GO:0005886">
    <property type="term" value="C:plasma membrane"/>
    <property type="evidence" value="ECO:0000318"/>
    <property type="project" value="GO_Central"/>
</dbReference>
<keyword evidence="16" id="KW-1185">Reference proteome</keyword>
<keyword evidence="7" id="KW-1015">Disulfide bond</keyword>
<dbReference type="GO" id="GO:0007268">
    <property type="term" value="P:chemical synaptic transmission"/>
    <property type="evidence" value="ECO:0000318"/>
    <property type="project" value="GO_Central"/>
</dbReference>
<feature type="transmembrane region" description="Helical" evidence="12">
    <location>
        <begin position="104"/>
        <end position="126"/>
    </location>
</feature>
<evidence type="ECO:0000256" key="6">
    <source>
        <dbReference type="ARBA" id="ARBA00023136"/>
    </source>
</evidence>
<dbReference type="OrthoDB" id="5957871at2759"/>
<dbReference type="Gene3D" id="1.20.1070.10">
    <property type="entry name" value="Rhodopsin 7-helix transmembrane proteins"/>
    <property type="match status" value="1"/>
</dbReference>
<dbReference type="PANTHER" id="PTHR24248:SF200">
    <property type="entry name" value="5-HYDROXYTRYPTAMINE RECEPTOR 1B-LIKE ISOFORM X1"/>
    <property type="match status" value="1"/>
</dbReference>
<evidence type="ECO:0000313" key="16">
    <source>
        <dbReference type="Proteomes" id="UP000015101"/>
    </source>
</evidence>
<feature type="transmembrane region" description="Helical" evidence="12">
    <location>
        <begin position="146"/>
        <end position="169"/>
    </location>
</feature>
<feature type="transmembrane region" description="Helical" evidence="12">
    <location>
        <begin position="64"/>
        <end position="84"/>
    </location>
</feature>
<evidence type="ECO:0000256" key="5">
    <source>
        <dbReference type="ARBA" id="ARBA00023040"/>
    </source>
</evidence>
<dbReference type="PRINTS" id="PR01101">
    <property type="entry name" value="5HTRECEPTOR"/>
</dbReference>
<dbReference type="InterPro" id="IPR000276">
    <property type="entry name" value="GPCR_Rhodpsn"/>
</dbReference>
<keyword evidence="5 11" id="KW-0297">G-protein coupled receptor</keyword>
<evidence type="ECO:0000256" key="12">
    <source>
        <dbReference type="SAM" id="Phobius"/>
    </source>
</evidence>
<evidence type="ECO:0000256" key="3">
    <source>
        <dbReference type="ARBA" id="ARBA00022692"/>
    </source>
</evidence>
<keyword evidence="10 11" id="KW-0807">Transducer</keyword>
<dbReference type="PROSITE" id="PS00237">
    <property type="entry name" value="G_PROTEIN_RECEP_F1_1"/>
    <property type="match status" value="1"/>
</dbReference>
<evidence type="ECO:0000256" key="1">
    <source>
        <dbReference type="ARBA" id="ARBA00004651"/>
    </source>
</evidence>
<dbReference type="STRING" id="6412.T1EJ13"/>
<dbReference type="EMBL" id="KB096743">
    <property type="protein sequence ID" value="ESO01729.1"/>
    <property type="molecule type" value="Genomic_DNA"/>
</dbReference>
<evidence type="ECO:0000256" key="2">
    <source>
        <dbReference type="ARBA" id="ARBA00022475"/>
    </source>
</evidence>
<dbReference type="InParanoid" id="T1EJ13"/>
<keyword evidence="4 12" id="KW-1133">Transmembrane helix</keyword>
<evidence type="ECO:0000256" key="11">
    <source>
        <dbReference type="RuleBase" id="RU000688"/>
    </source>
</evidence>
<dbReference type="KEGG" id="hro:HELRODRAFT_140496"/>
<protein>
    <recommendedName>
        <fullName evidence="13">G-protein coupled receptors family 1 profile domain-containing protein</fullName>
    </recommendedName>
</protein>
<dbReference type="EnsemblMetazoa" id="HelroT140496">
    <property type="protein sequence ID" value="HelroP140496"/>
    <property type="gene ID" value="HelroG140496"/>
</dbReference>
<keyword evidence="8 11" id="KW-0675">Receptor</keyword>
<comment type="similarity">
    <text evidence="11">Belongs to the G-protein coupled receptor 1 family.</text>
</comment>
<dbReference type="Proteomes" id="UP000015101">
    <property type="component" value="Unassembled WGS sequence"/>
</dbReference>
<dbReference type="CTD" id="20196563"/>
<dbReference type="GO" id="GO:0030425">
    <property type="term" value="C:dendrite"/>
    <property type="evidence" value="ECO:0000318"/>
    <property type="project" value="GO_Central"/>
</dbReference>
<dbReference type="OMA" id="RICLVSQ"/>
<evidence type="ECO:0000256" key="9">
    <source>
        <dbReference type="ARBA" id="ARBA00023180"/>
    </source>
</evidence>
<keyword evidence="9" id="KW-0325">Glycoprotein</keyword>
<dbReference type="Pfam" id="PF00001">
    <property type="entry name" value="7tm_1"/>
    <property type="match status" value="1"/>
</dbReference>
<feature type="transmembrane region" description="Helical" evidence="12">
    <location>
        <begin position="21"/>
        <end position="44"/>
    </location>
</feature>
<feature type="domain" description="G-protein coupled receptors family 1 profile" evidence="13">
    <location>
        <begin position="4"/>
        <end position="348"/>
    </location>
</feature>
<feature type="transmembrane region" description="Helical" evidence="12">
    <location>
        <begin position="292"/>
        <end position="315"/>
    </location>
</feature>
<dbReference type="GO" id="GO:0045202">
    <property type="term" value="C:synapse"/>
    <property type="evidence" value="ECO:0007669"/>
    <property type="project" value="GOC"/>
</dbReference>
<dbReference type="PRINTS" id="PR00237">
    <property type="entry name" value="GPCRRHODOPSN"/>
</dbReference>
<evidence type="ECO:0000256" key="7">
    <source>
        <dbReference type="ARBA" id="ARBA00023157"/>
    </source>
</evidence>
<comment type="subcellular location">
    <subcellularLocation>
        <location evidence="1">Cell membrane</location>
        <topology evidence="1">Multi-pass membrane protein</topology>
    </subcellularLocation>
</comment>
<keyword evidence="6 12" id="KW-0472">Membrane</keyword>
<dbReference type="SUPFAM" id="SSF81321">
    <property type="entry name" value="Family A G protein-coupled receptor-like"/>
    <property type="match status" value="1"/>
</dbReference>
<reference evidence="16" key="1">
    <citation type="submission" date="2012-12" db="EMBL/GenBank/DDBJ databases">
        <authorList>
            <person name="Hellsten U."/>
            <person name="Grimwood J."/>
            <person name="Chapman J.A."/>
            <person name="Shapiro H."/>
            <person name="Aerts A."/>
            <person name="Otillar R.P."/>
            <person name="Terry A.Y."/>
            <person name="Boore J.L."/>
            <person name="Simakov O."/>
            <person name="Marletaz F."/>
            <person name="Cho S.-J."/>
            <person name="Edsinger-Gonzales E."/>
            <person name="Havlak P."/>
            <person name="Kuo D.-H."/>
            <person name="Larsson T."/>
            <person name="Lv J."/>
            <person name="Arendt D."/>
            <person name="Savage R."/>
            <person name="Osoegawa K."/>
            <person name="de Jong P."/>
            <person name="Lindberg D.R."/>
            <person name="Seaver E.C."/>
            <person name="Weisblat D.A."/>
            <person name="Putnam N.H."/>
            <person name="Grigoriev I.V."/>
            <person name="Rokhsar D.S."/>
        </authorList>
    </citation>
    <scope>NUCLEOTIDE SEQUENCE</scope>
</reference>
<feature type="transmembrane region" description="Helical" evidence="12">
    <location>
        <begin position="327"/>
        <end position="351"/>
    </location>
</feature>
<evidence type="ECO:0000259" key="13">
    <source>
        <dbReference type="PROSITE" id="PS50262"/>
    </source>
</evidence>
<reference evidence="14 16" key="2">
    <citation type="journal article" date="2013" name="Nature">
        <title>Insights into bilaterian evolution from three spiralian genomes.</title>
        <authorList>
            <person name="Simakov O."/>
            <person name="Marletaz F."/>
            <person name="Cho S.J."/>
            <person name="Edsinger-Gonzales E."/>
            <person name="Havlak P."/>
            <person name="Hellsten U."/>
            <person name="Kuo D.H."/>
            <person name="Larsson T."/>
            <person name="Lv J."/>
            <person name="Arendt D."/>
            <person name="Savage R."/>
            <person name="Osoegawa K."/>
            <person name="de Jong P."/>
            <person name="Grimwood J."/>
            <person name="Chapman J.A."/>
            <person name="Shapiro H."/>
            <person name="Aerts A."/>
            <person name="Otillar R.P."/>
            <person name="Terry A.Y."/>
            <person name="Boore J.L."/>
            <person name="Grigoriev I.V."/>
            <person name="Lindberg D.R."/>
            <person name="Seaver E.C."/>
            <person name="Weisblat D.A."/>
            <person name="Putnam N.H."/>
            <person name="Rokhsar D.S."/>
        </authorList>
    </citation>
    <scope>NUCLEOTIDE SEQUENCE</scope>
</reference>
<evidence type="ECO:0000256" key="10">
    <source>
        <dbReference type="ARBA" id="ARBA00023224"/>
    </source>
</evidence>
<sequence length="366" mass="41359">STTGNSLVIAAIALERYLQNVANYLIASLAVTDLLVAVLVMPLAAKKQVITGVWLLGRAACDAWTSMDVLCCTASILHLVAIALDRYWAVTKVNYVHHRPLKTIVVMIILSWGISAIICLPPLMGWRQNGDQTPFLNCMISQDPVYTIYSTVGAFYLPLVVIIIIYISVYRAAKRRIRKNILNGESSKKSVECVHNNDHRYFKNISNKKERAKKKSKKYDKNVKVEMMKNRHSSFQNILSVLKVKKLSLPTTSATKITSTMSSQQIFHKNVEELSIQNQTTKKNSARERKAARTLAVITGSFVICWLPFFLLALIEPFCGDVCRVPYILASFINWLGYCNSLLNPIIYTVFSGDFRRAFRKILLCR</sequence>
<proteinExistence type="inferred from homology"/>
<evidence type="ECO:0000313" key="14">
    <source>
        <dbReference type="EMBL" id="ESO01729.1"/>
    </source>
</evidence>
<dbReference type="GO" id="GO:0004993">
    <property type="term" value="F:G protein-coupled serotonin receptor activity"/>
    <property type="evidence" value="ECO:0000318"/>
    <property type="project" value="GO_Central"/>
</dbReference>
<evidence type="ECO:0000256" key="4">
    <source>
        <dbReference type="ARBA" id="ARBA00022989"/>
    </source>
</evidence>
<gene>
    <name evidence="15" type="primary">20196563</name>
    <name evidence="14" type="ORF">HELRODRAFT_140496</name>
</gene>
<reference evidence="15" key="3">
    <citation type="submission" date="2015-06" db="UniProtKB">
        <authorList>
            <consortium name="EnsemblMetazoa"/>
        </authorList>
    </citation>
    <scope>IDENTIFICATION</scope>
</reference>
<name>T1EJ13_HELRO</name>
<dbReference type="HOGENOM" id="CLU_009579_11_1_1"/>
<dbReference type="InterPro" id="IPR017452">
    <property type="entry name" value="GPCR_Rhodpsn_7TM"/>
</dbReference>
<dbReference type="EMBL" id="AMQM01005006">
    <property type="status" value="NOT_ANNOTATED_CDS"/>
    <property type="molecule type" value="Genomic_DNA"/>
</dbReference>
<dbReference type="PANTHER" id="PTHR24248">
    <property type="entry name" value="ADRENERGIC RECEPTOR-RELATED G-PROTEIN COUPLED RECEPTOR"/>
    <property type="match status" value="1"/>
</dbReference>
<accession>T1EJ13</accession>
<dbReference type="GeneID" id="20196563"/>
<organism evidence="15 16">
    <name type="scientific">Helobdella robusta</name>
    <name type="common">Californian leech</name>
    <dbReference type="NCBI Taxonomy" id="6412"/>
    <lineage>
        <taxon>Eukaryota</taxon>
        <taxon>Metazoa</taxon>
        <taxon>Spiralia</taxon>
        <taxon>Lophotrochozoa</taxon>
        <taxon>Annelida</taxon>
        <taxon>Clitellata</taxon>
        <taxon>Hirudinea</taxon>
        <taxon>Rhynchobdellida</taxon>
        <taxon>Glossiphoniidae</taxon>
        <taxon>Helobdella</taxon>
    </lineage>
</organism>
<dbReference type="RefSeq" id="XP_009020383.1">
    <property type="nucleotide sequence ID" value="XM_009022135.1"/>
</dbReference>
<dbReference type="PROSITE" id="PS50262">
    <property type="entry name" value="G_PROTEIN_RECEP_F1_2"/>
    <property type="match status" value="1"/>
</dbReference>
<dbReference type="GO" id="GO:0007198">
    <property type="term" value="P:adenylate cyclase-inhibiting serotonin receptor signaling pathway"/>
    <property type="evidence" value="ECO:0000318"/>
    <property type="project" value="GO_Central"/>
</dbReference>
<dbReference type="AlphaFoldDB" id="T1EJ13"/>
<dbReference type="eggNOG" id="KOG3656">
    <property type="taxonomic scope" value="Eukaryota"/>
</dbReference>
<keyword evidence="3 11" id="KW-0812">Transmembrane</keyword>
<dbReference type="InterPro" id="IPR002231">
    <property type="entry name" value="5HT_rcpt"/>
</dbReference>
<dbReference type="SMART" id="SM01381">
    <property type="entry name" value="7TM_GPCR_Srsx"/>
    <property type="match status" value="1"/>
</dbReference>
<dbReference type="GO" id="GO:0030594">
    <property type="term" value="F:neurotransmitter receptor activity"/>
    <property type="evidence" value="ECO:0000318"/>
    <property type="project" value="GO_Central"/>
</dbReference>
<keyword evidence="2" id="KW-1003">Cell membrane</keyword>
<evidence type="ECO:0000256" key="8">
    <source>
        <dbReference type="ARBA" id="ARBA00023170"/>
    </source>
</evidence>
<dbReference type="GO" id="GO:0007187">
    <property type="term" value="P:G protein-coupled receptor signaling pathway, coupled to cyclic nucleotide second messenger"/>
    <property type="evidence" value="ECO:0000318"/>
    <property type="project" value="GO_Central"/>
</dbReference>